<dbReference type="OrthoDB" id="154414at2"/>
<comment type="similarity">
    <text evidence="1">Belongs to the short-chain dehydrogenases/reductases (SDR) family.</text>
</comment>
<keyword evidence="5" id="KW-1185">Reference proteome</keyword>
<dbReference type="PRINTS" id="PR00081">
    <property type="entry name" value="GDHRDH"/>
</dbReference>
<dbReference type="PANTHER" id="PTHR43639:SF1">
    <property type="entry name" value="SHORT-CHAIN DEHYDROGENASE_REDUCTASE FAMILY PROTEIN"/>
    <property type="match status" value="1"/>
</dbReference>
<dbReference type="PRINTS" id="PR00080">
    <property type="entry name" value="SDRFAMILY"/>
</dbReference>
<reference evidence="5" key="1">
    <citation type="submission" date="2016-10" db="EMBL/GenBank/DDBJ databases">
        <authorList>
            <person name="Varghese N."/>
            <person name="Submissions S."/>
        </authorList>
    </citation>
    <scope>NUCLEOTIDE SEQUENCE [LARGE SCALE GENOMIC DNA]</scope>
    <source>
        <strain evidence="5">CGMCC 4.3568</strain>
    </source>
</reference>
<evidence type="ECO:0000256" key="2">
    <source>
        <dbReference type="ARBA" id="ARBA00023002"/>
    </source>
</evidence>
<evidence type="ECO:0000256" key="1">
    <source>
        <dbReference type="ARBA" id="ARBA00006484"/>
    </source>
</evidence>
<dbReference type="SUPFAM" id="SSF51735">
    <property type="entry name" value="NAD(P)-binding Rossmann-fold domains"/>
    <property type="match status" value="1"/>
</dbReference>
<dbReference type="Gene3D" id="3.40.50.720">
    <property type="entry name" value="NAD(P)-binding Rossmann-like Domain"/>
    <property type="match status" value="1"/>
</dbReference>
<name>A0A1I1A1Z0_9PSEU</name>
<gene>
    <name evidence="4" type="ORF">SAMN05216266_108109</name>
</gene>
<dbReference type="InterPro" id="IPR036291">
    <property type="entry name" value="NAD(P)-bd_dom_sf"/>
</dbReference>
<dbReference type="Proteomes" id="UP000243799">
    <property type="component" value="Unassembled WGS sequence"/>
</dbReference>
<evidence type="ECO:0000313" key="4">
    <source>
        <dbReference type="EMBL" id="SFB31961.1"/>
    </source>
</evidence>
<dbReference type="EMBL" id="FOKG01000008">
    <property type="protein sequence ID" value="SFB31961.1"/>
    <property type="molecule type" value="Genomic_DNA"/>
</dbReference>
<sequence>MSELDGKVALVTGGSRGIGAAIAARLAREGAHVAITYESAAERAAGVVGEIEGLGRKALAVQADSADAAAVTAAVDTTAATFGGLDILVNNAGIFPALPIDDLTPELIDRTLAIHVGSVLVAAKAAVRHMTAGAQPDGRIISIGSDLADRAAFPGLSLYSASKSALTGLSKGLARDLGPRGITANVVHPGSTDTEMNPADGPTAPSQLADIPLGRFAQPADIAAAVAYLAGPGARYVTGTSITVDGGFTA</sequence>
<dbReference type="PANTHER" id="PTHR43639">
    <property type="entry name" value="OXIDOREDUCTASE, SHORT-CHAIN DEHYDROGENASE/REDUCTASE FAMILY (AFU_ORTHOLOGUE AFUA_5G02870)"/>
    <property type="match status" value="1"/>
</dbReference>
<dbReference type="InterPro" id="IPR020904">
    <property type="entry name" value="Sc_DH/Rdtase_CS"/>
</dbReference>
<evidence type="ECO:0000259" key="3">
    <source>
        <dbReference type="SMART" id="SM00822"/>
    </source>
</evidence>
<dbReference type="Pfam" id="PF13561">
    <property type="entry name" value="adh_short_C2"/>
    <property type="match status" value="1"/>
</dbReference>
<dbReference type="InterPro" id="IPR002347">
    <property type="entry name" value="SDR_fam"/>
</dbReference>
<accession>A0A1I1A1Z0</accession>
<dbReference type="FunFam" id="3.40.50.720:FF:000084">
    <property type="entry name" value="Short-chain dehydrogenase reductase"/>
    <property type="match status" value="1"/>
</dbReference>
<proteinExistence type="inferred from homology"/>
<protein>
    <submittedName>
        <fullName evidence="4">NAD(P)-dependent dehydrogenase, short-chain alcohol dehydrogenase family</fullName>
    </submittedName>
</protein>
<dbReference type="AlphaFoldDB" id="A0A1I1A1Z0"/>
<organism evidence="4 5">
    <name type="scientific">Amycolatopsis marina</name>
    <dbReference type="NCBI Taxonomy" id="490629"/>
    <lineage>
        <taxon>Bacteria</taxon>
        <taxon>Bacillati</taxon>
        <taxon>Actinomycetota</taxon>
        <taxon>Actinomycetes</taxon>
        <taxon>Pseudonocardiales</taxon>
        <taxon>Pseudonocardiaceae</taxon>
        <taxon>Amycolatopsis</taxon>
    </lineage>
</organism>
<dbReference type="PROSITE" id="PS00061">
    <property type="entry name" value="ADH_SHORT"/>
    <property type="match status" value="1"/>
</dbReference>
<dbReference type="SMART" id="SM00822">
    <property type="entry name" value="PKS_KR"/>
    <property type="match status" value="1"/>
</dbReference>
<keyword evidence="2" id="KW-0560">Oxidoreductase</keyword>
<feature type="domain" description="Ketoreductase" evidence="3">
    <location>
        <begin position="7"/>
        <end position="222"/>
    </location>
</feature>
<dbReference type="InterPro" id="IPR057326">
    <property type="entry name" value="KR_dom"/>
</dbReference>
<dbReference type="STRING" id="490629.SAMN05216266_108109"/>
<evidence type="ECO:0000313" key="5">
    <source>
        <dbReference type="Proteomes" id="UP000243799"/>
    </source>
</evidence>
<dbReference type="RefSeq" id="WP_091673836.1">
    <property type="nucleotide sequence ID" value="NZ_FOKG01000008.1"/>
</dbReference>
<dbReference type="GO" id="GO:0016491">
    <property type="term" value="F:oxidoreductase activity"/>
    <property type="evidence" value="ECO:0007669"/>
    <property type="project" value="UniProtKB-KW"/>
</dbReference>